<accession>A0A940XVE1</accession>
<evidence type="ECO:0000313" key="1">
    <source>
        <dbReference type="EMBL" id="MBQ0850625.1"/>
    </source>
</evidence>
<dbReference type="Proteomes" id="UP000677413">
    <property type="component" value="Unassembled WGS sequence"/>
</dbReference>
<dbReference type="InterPro" id="IPR011990">
    <property type="entry name" value="TPR-like_helical_dom_sf"/>
</dbReference>
<gene>
    <name evidence="1" type="ORF">J8N05_20890</name>
</gene>
<dbReference type="RefSeq" id="WP_210884866.1">
    <property type="nucleotide sequence ID" value="NZ_JAGPYQ010000001.1"/>
</dbReference>
<dbReference type="Gene3D" id="1.25.40.10">
    <property type="entry name" value="Tetratricopeptide repeat domain"/>
    <property type="match status" value="1"/>
</dbReference>
<dbReference type="EMBL" id="JAGPYQ010000001">
    <property type="protein sequence ID" value="MBQ0850625.1"/>
    <property type="molecule type" value="Genomic_DNA"/>
</dbReference>
<reference evidence="1 2" key="1">
    <citation type="submission" date="2021-04" db="EMBL/GenBank/DDBJ databases">
        <authorList>
            <person name="Tang X."/>
            <person name="Zhou X."/>
            <person name="Chen X."/>
            <person name="Cernava T."/>
            <person name="Zhang C."/>
        </authorList>
    </citation>
    <scope>NUCLEOTIDE SEQUENCE [LARGE SCALE GENOMIC DNA]</scope>
    <source>
        <strain evidence="1 2">BH-SS-21</strain>
    </source>
</reference>
<sequence length="124" mass="13281">MSGSKQQIALVTPVAAEVQQEAHAFVADGREAKAVKCLRKATGLGLPEAQAALQLLRSGKALPVDYPQALENLEALDSDLMGELASLLAEGHSVKAVKVLRERMDLSLTSGYRLVKQLEDREAS</sequence>
<organism evidence="1 2">
    <name type="scientific">Streptomyces liliiviolaceus</name>
    <dbReference type="NCBI Taxonomy" id="2823109"/>
    <lineage>
        <taxon>Bacteria</taxon>
        <taxon>Bacillati</taxon>
        <taxon>Actinomycetota</taxon>
        <taxon>Actinomycetes</taxon>
        <taxon>Kitasatosporales</taxon>
        <taxon>Streptomycetaceae</taxon>
        <taxon>Streptomyces</taxon>
    </lineage>
</organism>
<keyword evidence="2" id="KW-1185">Reference proteome</keyword>
<comment type="caution">
    <text evidence="1">The sequence shown here is derived from an EMBL/GenBank/DDBJ whole genome shotgun (WGS) entry which is preliminary data.</text>
</comment>
<dbReference type="AlphaFoldDB" id="A0A940XVE1"/>
<evidence type="ECO:0000313" key="2">
    <source>
        <dbReference type="Proteomes" id="UP000677413"/>
    </source>
</evidence>
<name>A0A940XVE1_9ACTN</name>
<proteinExistence type="predicted"/>
<evidence type="ECO:0008006" key="3">
    <source>
        <dbReference type="Google" id="ProtNLM"/>
    </source>
</evidence>
<protein>
    <recommendedName>
        <fullName evidence="3">Ribosomal protein L7/L12 C-terminal domain-containing protein</fullName>
    </recommendedName>
</protein>